<keyword evidence="2" id="KW-0472">Membrane</keyword>
<keyword evidence="2" id="KW-0812">Transmembrane</keyword>
<feature type="region of interest" description="Disordered" evidence="1">
    <location>
        <begin position="1"/>
        <end position="21"/>
    </location>
</feature>
<evidence type="ECO:0000256" key="1">
    <source>
        <dbReference type="SAM" id="MobiDB-lite"/>
    </source>
</evidence>
<gene>
    <name evidence="3" type="ORF">BJ981_001602</name>
</gene>
<reference evidence="3 4" key="1">
    <citation type="submission" date="2020-08" db="EMBL/GenBank/DDBJ databases">
        <title>Sequencing the genomes of 1000 actinobacteria strains.</title>
        <authorList>
            <person name="Klenk H.-P."/>
        </authorList>
    </citation>
    <scope>NUCLEOTIDE SEQUENCE [LARGE SCALE GENOMIC DNA]</scope>
    <source>
        <strain evidence="3 4">DSM 45790</strain>
    </source>
</reference>
<dbReference type="Proteomes" id="UP000588112">
    <property type="component" value="Unassembled WGS sequence"/>
</dbReference>
<evidence type="ECO:0000256" key="2">
    <source>
        <dbReference type="SAM" id="Phobius"/>
    </source>
</evidence>
<proteinExistence type="predicted"/>
<evidence type="ECO:0000313" key="3">
    <source>
        <dbReference type="EMBL" id="MBB5625903.1"/>
    </source>
</evidence>
<feature type="region of interest" description="Disordered" evidence="1">
    <location>
        <begin position="61"/>
        <end position="112"/>
    </location>
</feature>
<keyword evidence="2" id="KW-1133">Transmembrane helix</keyword>
<keyword evidence="4" id="KW-1185">Reference proteome</keyword>
<feature type="transmembrane region" description="Helical" evidence="2">
    <location>
        <begin position="33"/>
        <end position="57"/>
    </location>
</feature>
<feature type="compositionally biased region" description="Pro residues" evidence="1">
    <location>
        <begin position="9"/>
        <end position="21"/>
    </location>
</feature>
<sequence length="282" mass="30165">MSQQYGGPPQQPPYPPYAPYPPYPPPKKKRLGAVFWILVVGLPLMLLVGCVAVVASLSSIDPEKSTTTTQAASSPGAREAEDRGADEAAETEPTAEPESPPPSPVAKPRTYRGVGTRVLKIKPTEEPGLATINHRGGSNFVVHTVTQEGEEQDLLVNTIGDYRGTVVYNIDAGTQTSAFKITADGAWTIVLSPLALARTSAGDRLKGAGDDAVHIDPAYKGLVSVRVRHTGTSNFVVYAFHGDGEEELLINEIGRYDGEVLMPDGTFLLVIKAEGAWSMRRT</sequence>
<protein>
    <submittedName>
        <fullName evidence="3">Uncharacterized protein</fullName>
    </submittedName>
</protein>
<name>A0A7W8Z2D9_9ACTN</name>
<dbReference type="EMBL" id="JACHBR010000001">
    <property type="protein sequence ID" value="MBB5625903.1"/>
    <property type="molecule type" value="Genomic_DNA"/>
</dbReference>
<evidence type="ECO:0000313" key="4">
    <source>
        <dbReference type="Proteomes" id="UP000588112"/>
    </source>
</evidence>
<accession>A0A7W8Z2D9</accession>
<dbReference type="AlphaFoldDB" id="A0A7W8Z2D9"/>
<organism evidence="3 4">
    <name type="scientific">Sphaerisporangium krabiense</name>
    <dbReference type="NCBI Taxonomy" id="763782"/>
    <lineage>
        <taxon>Bacteria</taxon>
        <taxon>Bacillati</taxon>
        <taxon>Actinomycetota</taxon>
        <taxon>Actinomycetes</taxon>
        <taxon>Streptosporangiales</taxon>
        <taxon>Streptosporangiaceae</taxon>
        <taxon>Sphaerisporangium</taxon>
    </lineage>
</organism>
<dbReference type="RefSeq" id="WP_184609449.1">
    <property type="nucleotide sequence ID" value="NZ_BOOS01000037.1"/>
</dbReference>
<comment type="caution">
    <text evidence="3">The sequence shown here is derived from an EMBL/GenBank/DDBJ whole genome shotgun (WGS) entry which is preliminary data.</text>
</comment>